<keyword evidence="2" id="KW-1185">Reference proteome</keyword>
<accession>A0A4S8MS28</accession>
<organism evidence="1 2">
    <name type="scientific">Dendrothele bispora (strain CBS 962.96)</name>
    <dbReference type="NCBI Taxonomy" id="1314807"/>
    <lineage>
        <taxon>Eukaryota</taxon>
        <taxon>Fungi</taxon>
        <taxon>Dikarya</taxon>
        <taxon>Basidiomycota</taxon>
        <taxon>Agaricomycotina</taxon>
        <taxon>Agaricomycetes</taxon>
        <taxon>Agaricomycetidae</taxon>
        <taxon>Agaricales</taxon>
        <taxon>Agaricales incertae sedis</taxon>
        <taxon>Dendrothele</taxon>
    </lineage>
</organism>
<gene>
    <name evidence="1" type="ORF">K435DRAFT_567090</name>
</gene>
<proteinExistence type="predicted"/>
<dbReference type="OrthoDB" id="3249298at2759"/>
<name>A0A4S8MS28_DENBC</name>
<feature type="non-terminal residue" evidence="1">
    <location>
        <position position="1"/>
    </location>
</feature>
<dbReference type="AlphaFoldDB" id="A0A4S8MS28"/>
<dbReference type="Gene3D" id="3.60.130.30">
    <property type="match status" value="1"/>
</dbReference>
<sequence length="223" mass="24836">RLLTSFDKMLAASIHFPKPKVDANRTNVNSVVHLGVWSHSSPVPVVTRDSCSRKTGGVQSDCSVDAIDQFLCDVGCILVPPILAAMCMELPAMYARLQRYNYVHANVCQLYSCSQYLETRVWLNFGGAFLCIAVKEGSSEVYHLDWNDDPDVFAWITVVGDGWTGRDFCLPQLNVHIPMNPGQILGALTRRLIHSGSEVEGGRRVVLTCFCHYGTLKKADQWE</sequence>
<reference evidence="1 2" key="1">
    <citation type="journal article" date="2019" name="Nat. Ecol. Evol.">
        <title>Megaphylogeny resolves global patterns of mushroom evolution.</title>
        <authorList>
            <person name="Varga T."/>
            <person name="Krizsan K."/>
            <person name="Foldi C."/>
            <person name="Dima B."/>
            <person name="Sanchez-Garcia M."/>
            <person name="Sanchez-Ramirez S."/>
            <person name="Szollosi G.J."/>
            <person name="Szarkandi J.G."/>
            <person name="Papp V."/>
            <person name="Albert L."/>
            <person name="Andreopoulos W."/>
            <person name="Angelini C."/>
            <person name="Antonin V."/>
            <person name="Barry K.W."/>
            <person name="Bougher N.L."/>
            <person name="Buchanan P."/>
            <person name="Buyck B."/>
            <person name="Bense V."/>
            <person name="Catcheside P."/>
            <person name="Chovatia M."/>
            <person name="Cooper J."/>
            <person name="Damon W."/>
            <person name="Desjardin D."/>
            <person name="Finy P."/>
            <person name="Geml J."/>
            <person name="Haridas S."/>
            <person name="Hughes K."/>
            <person name="Justo A."/>
            <person name="Karasinski D."/>
            <person name="Kautmanova I."/>
            <person name="Kiss B."/>
            <person name="Kocsube S."/>
            <person name="Kotiranta H."/>
            <person name="LaButti K.M."/>
            <person name="Lechner B.E."/>
            <person name="Liimatainen K."/>
            <person name="Lipzen A."/>
            <person name="Lukacs Z."/>
            <person name="Mihaltcheva S."/>
            <person name="Morgado L.N."/>
            <person name="Niskanen T."/>
            <person name="Noordeloos M.E."/>
            <person name="Ohm R.A."/>
            <person name="Ortiz-Santana B."/>
            <person name="Ovrebo C."/>
            <person name="Racz N."/>
            <person name="Riley R."/>
            <person name="Savchenko A."/>
            <person name="Shiryaev A."/>
            <person name="Soop K."/>
            <person name="Spirin V."/>
            <person name="Szebenyi C."/>
            <person name="Tomsovsky M."/>
            <person name="Tulloss R.E."/>
            <person name="Uehling J."/>
            <person name="Grigoriev I.V."/>
            <person name="Vagvolgyi C."/>
            <person name="Papp T."/>
            <person name="Martin F.M."/>
            <person name="Miettinen O."/>
            <person name="Hibbett D.S."/>
            <person name="Nagy L.G."/>
        </authorList>
    </citation>
    <scope>NUCLEOTIDE SEQUENCE [LARGE SCALE GENOMIC DNA]</scope>
    <source>
        <strain evidence="1 2">CBS 962.96</strain>
    </source>
</reference>
<dbReference type="EMBL" id="ML179045">
    <property type="protein sequence ID" value="THV05953.1"/>
    <property type="molecule type" value="Genomic_DNA"/>
</dbReference>
<evidence type="ECO:0008006" key="3">
    <source>
        <dbReference type="Google" id="ProtNLM"/>
    </source>
</evidence>
<dbReference type="Proteomes" id="UP000297245">
    <property type="component" value="Unassembled WGS sequence"/>
</dbReference>
<evidence type="ECO:0000313" key="1">
    <source>
        <dbReference type="EMBL" id="THV05953.1"/>
    </source>
</evidence>
<protein>
    <recommendedName>
        <fullName evidence="3">Fe2OG dioxygenase domain-containing protein</fullName>
    </recommendedName>
</protein>
<evidence type="ECO:0000313" key="2">
    <source>
        <dbReference type="Proteomes" id="UP000297245"/>
    </source>
</evidence>
<feature type="non-terminal residue" evidence="1">
    <location>
        <position position="223"/>
    </location>
</feature>